<keyword evidence="3" id="KW-1185">Reference proteome</keyword>
<dbReference type="Gene3D" id="1.10.340.70">
    <property type="match status" value="1"/>
</dbReference>
<dbReference type="FunFam" id="1.10.340.70:FF:000001">
    <property type="entry name" value="Retrovirus-related Pol polyprotein from transposon gypsy-like Protein"/>
    <property type="match status" value="1"/>
</dbReference>
<dbReference type="OrthoDB" id="2506616at2759"/>
<evidence type="ECO:0000313" key="2">
    <source>
        <dbReference type="EMBL" id="MBW0559494.1"/>
    </source>
</evidence>
<name>A0A9Q3JCT5_9BASI</name>
<sequence>MQEYLSTMKKPQSSKDEEFRRIKRRSSNFFLEDGQLKRRNNPNPQLVISSQEVQSYILKSLHEDMGHRGENETYRRIKARFWWEGMKKSVKKWVQSCLACQKRSQNLQREQGKSTATSTIFERVSMDAVHIKSGRWKYMVLARDDFSGWPETVGLVKLTAKAVSEWFTSEWICRISTKRTTGFSPYELQFGQLPVLPIDIETKTFLAVEWHKISTTEELLEAKAKQLEGKKEMRRKAAEKLRKSREDSMKYWDKRMAHQPRSPLKAGDLVLVYNRAIETNWGLLFKNKSNGPYRVIRQIKNGPYGLKELDGTELARFAESQVKRFYPRGKLINTEENKVKRMDHK</sequence>
<dbReference type="PANTHER" id="PTHR37984:SF5">
    <property type="entry name" value="PROTEIN NYNRIN-LIKE"/>
    <property type="match status" value="1"/>
</dbReference>
<protein>
    <recommendedName>
        <fullName evidence="1">Integrase zinc-binding domain-containing protein</fullName>
    </recommendedName>
</protein>
<dbReference type="EMBL" id="AVOT02068196">
    <property type="protein sequence ID" value="MBW0559494.1"/>
    <property type="molecule type" value="Genomic_DNA"/>
</dbReference>
<dbReference type="Pfam" id="PF17921">
    <property type="entry name" value="Integrase_H2C2"/>
    <property type="match status" value="1"/>
</dbReference>
<dbReference type="AlphaFoldDB" id="A0A9Q3JCT5"/>
<dbReference type="Proteomes" id="UP000765509">
    <property type="component" value="Unassembled WGS sequence"/>
</dbReference>
<feature type="domain" description="Integrase zinc-binding" evidence="1">
    <location>
        <begin position="52"/>
        <end position="104"/>
    </location>
</feature>
<comment type="caution">
    <text evidence="2">The sequence shown here is derived from an EMBL/GenBank/DDBJ whole genome shotgun (WGS) entry which is preliminary data.</text>
</comment>
<proteinExistence type="predicted"/>
<dbReference type="InterPro" id="IPR050951">
    <property type="entry name" value="Retrovirus_Pol_polyprotein"/>
</dbReference>
<evidence type="ECO:0000259" key="1">
    <source>
        <dbReference type="Pfam" id="PF17921"/>
    </source>
</evidence>
<dbReference type="PANTHER" id="PTHR37984">
    <property type="entry name" value="PROTEIN CBG26694"/>
    <property type="match status" value="1"/>
</dbReference>
<dbReference type="InterPro" id="IPR041588">
    <property type="entry name" value="Integrase_H2C2"/>
</dbReference>
<gene>
    <name evidence="2" type="ORF">O181_099209</name>
</gene>
<reference evidence="2" key="1">
    <citation type="submission" date="2021-03" db="EMBL/GenBank/DDBJ databases">
        <title>Draft genome sequence of rust myrtle Austropuccinia psidii MF-1, a brazilian biotype.</title>
        <authorList>
            <person name="Quecine M.C."/>
            <person name="Pachon D.M.R."/>
            <person name="Bonatelli M.L."/>
            <person name="Correr F.H."/>
            <person name="Franceschini L.M."/>
            <person name="Leite T.F."/>
            <person name="Margarido G.R.A."/>
            <person name="Almeida C.A."/>
            <person name="Ferrarezi J.A."/>
            <person name="Labate C.A."/>
        </authorList>
    </citation>
    <scope>NUCLEOTIDE SEQUENCE</scope>
    <source>
        <strain evidence="2">MF-1</strain>
    </source>
</reference>
<evidence type="ECO:0000313" key="3">
    <source>
        <dbReference type="Proteomes" id="UP000765509"/>
    </source>
</evidence>
<organism evidence="2 3">
    <name type="scientific">Austropuccinia psidii MF-1</name>
    <dbReference type="NCBI Taxonomy" id="1389203"/>
    <lineage>
        <taxon>Eukaryota</taxon>
        <taxon>Fungi</taxon>
        <taxon>Dikarya</taxon>
        <taxon>Basidiomycota</taxon>
        <taxon>Pucciniomycotina</taxon>
        <taxon>Pucciniomycetes</taxon>
        <taxon>Pucciniales</taxon>
        <taxon>Sphaerophragmiaceae</taxon>
        <taxon>Austropuccinia</taxon>
    </lineage>
</organism>
<accession>A0A9Q3JCT5</accession>